<gene>
    <name evidence="2" type="ORF">MNBD_IGNAVI01-1674</name>
</gene>
<evidence type="ECO:0000259" key="1">
    <source>
        <dbReference type="Pfam" id="PF04909"/>
    </source>
</evidence>
<dbReference type="Pfam" id="PF04909">
    <property type="entry name" value="Amidohydro_2"/>
    <property type="match status" value="1"/>
</dbReference>
<dbReference type="PANTHER" id="PTHR43383:SF2">
    <property type="entry name" value="AMIDOHYDROLASE 2 FAMILY PROTEIN"/>
    <property type="match status" value="1"/>
</dbReference>
<dbReference type="GO" id="GO:0016787">
    <property type="term" value="F:hydrolase activity"/>
    <property type="evidence" value="ECO:0007669"/>
    <property type="project" value="InterPro"/>
</dbReference>
<reference evidence="2" key="1">
    <citation type="submission" date="2018-06" db="EMBL/GenBank/DDBJ databases">
        <authorList>
            <person name="Zhirakovskaya E."/>
        </authorList>
    </citation>
    <scope>NUCLEOTIDE SEQUENCE</scope>
</reference>
<accession>A0A3B1CCG5</accession>
<proteinExistence type="predicted"/>
<dbReference type="Gene3D" id="1.10.2020.10">
    <property type="entry name" value="uronate isomerase, domain 2, chain A"/>
    <property type="match status" value="1"/>
</dbReference>
<dbReference type="InterPro" id="IPR032466">
    <property type="entry name" value="Metal_Hydrolase"/>
</dbReference>
<sequence length="460" mass="53420">MKYLMKKVWTVSFVLILSGLFIQPKLIAQIQTTVMPKIGFEERIEKAVNNIRIIDTHEHLRTEVGVMGDSTYDFFFIFRQYINYDLISAGMPKSVYRKLNNKSIPLTERWEMFKPYWEATRTTAYGRVPLIVANDLYGIPDINDNTYLELSEAISDSMQWGWYNHVLKDKAKIDISILDRRHKRFSKDLFRHVERFDDFIYVFTFPEITKLGEKYGIEIKSLDDFVSALHSAFQAGLDYEMIGVKSGLAYFRTIKYDKVSKEKAEKIFEKIASRDSSQSPLDFENVKPLQDYMMHRLLDLVDKYDIPFQVHTGLQTGSGNNILNSKPTLLNNLFHEYPGVKFCIFHGSYPYGGELSVLAKNFPNVYVDMCWLYVISPSYAERYLHEWIETVPANKIMAFGGDYITVEDIYAHSVIARRVITKVLTEKVASGYMTEKEAIGVAKRILRKNAIEIFKLNDLK</sequence>
<dbReference type="EMBL" id="UOGD01000223">
    <property type="protein sequence ID" value="VAX22373.1"/>
    <property type="molecule type" value="Genomic_DNA"/>
</dbReference>
<protein>
    <recommendedName>
        <fullName evidence="1">Amidohydrolase-related domain-containing protein</fullName>
    </recommendedName>
</protein>
<dbReference type="AlphaFoldDB" id="A0A3B1CCG5"/>
<organism evidence="2">
    <name type="scientific">hydrothermal vent metagenome</name>
    <dbReference type="NCBI Taxonomy" id="652676"/>
    <lineage>
        <taxon>unclassified sequences</taxon>
        <taxon>metagenomes</taxon>
        <taxon>ecological metagenomes</taxon>
    </lineage>
</organism>
<dbReference type="InterPro" id="IPR006680">
    <property type="entry name" value="Amidohydro-rel"/>
</dbReference>
<evidence type="ECO:0000313" key="2">
    <source>
        <dbReference type="EMBL" id="VAX22373.1"/>
    </source>
</evidence>
<dbReference type="PANTHER" id="PTHR43383">
    <property type="entry name" value="NODULIN 6"/>
    <property type="match status" value="1"/>
</dbReference>
<dbReference type="Gene3D" id="3.20.20.140">
    <property type="entry name" value="Metal-dependent hydrolases"/>
    <property type="match status" value="1"/>
</dbReference>
<dbReference type="SUPFAM" id="SSF51556">
    <property type="entry name" value="Metallo-dependent hydrolases"/>
    <property type="match status" value="1"/>
</dbReference>
<feature type="domain" description="Amidohydrolase-related" evidence="1">
    <location>
        <begin position="291"/>
        <end position="456"/>
    </location>
</feature>
<name>A0A3B1CCG5_9ZZZZ</name>